<dbReference type="Proteomes" id="UP000014500">
    <property type="component" value="Unassembled WGS sequence"/>
</dbReference>
<dbReference type="AlphaFoldDB" id="T1JEZ6"/>
<proteinExistence type="predicted"/>
<keyword evidence="2" id="KW-1185">Reference proteome</keyword>
<name>T1JEZ6_STRMM</name>
<evidence type="ECO:0000313" key="1">
    <source>
        <dbReference type="EnsemblMetazoa" id="SMAR012400-PA"/>
    </source>
</evidence>
<dbReference type="EMBL" id="JH432134">
    <property type="status" value="NOT_ANNOTATED_CDS"/>
    <property type="molecule type" value="Genomic_DNA"/>
</dbReference>
<reference evidence="2" key="1">
    <citation type="submission" date="2011-05" db="EMBL/GenBank/DDBJ databases">
        <authorList>
            <person name="Richards S.R."/>
            <person name="Qu J."/>
            <person name="Jiang H."/>
            <person name="Jhangiani S.N."/>
            <person name="Agravi P."/>
            <person name="Goodspeed R."/>
            <person name="Gross S."/>
            <person name="Mandapat C."/>
            <person name="Jackson L."/>
            <person name="Mathew T."/>
            <person name="Pu L."/>
            <person name="Thornton R."/>
            <person name="Saada N."/>
            <person name="Wilczek-Boney K.B."/>
            <person name="Lee S."/>
            <person name="Kovar C."/>
            <person name="Wu Y."/>
            <person name="Scherer S.E."/>
            <person name="Worley K.C."/>
            <person name="Muzny D.M."/>
            <person name="Gibbs R."/>
        </authorList>
    </citation>
    <scope>NUCLEOTIDE SEQUENCE</scope>
    <source>
        <strain evidence="2">Brora</strain>
    </source>
</reference>
<sequence length="68" mass="7491">MRFMARELHYRPRLHNVAMSRVGRGPRSDSSGGFDAPSCPRWLPYAVPGPRTSFPSSPIAMLGPSCCN</sequence>
<dbReference type="EnsemblMetazoa" id="SMAR012400-RA">
    <property type="protein sequence ID" value="SMAR012400-PA"/>
    <property type="gene ID" value="SMAR012400"/>
</dbReference>
<accession>T1JEZ6</accession>
<reference evidence="1" key="2">
    <citation type="submission" date="2015-02" db="UniProtKB">
        <authorList>
            <consortium name="EnsemblMetazoa"/>
        </authorList>
    </citation>
    <scope>IDENTIFICATION</scope>
</reference>
<evidence type="ECO:0000313" key="2">
    <source>
        <dbReference type="Proteomes" id="UP000014500"/>
    </source>
</evidence>
<organism evidence="1 2">
    <name type="scientific">Strigamia maritima</name>
    <name type="common">European centipede</name>
    <name type="synonym">Geophilus maritimus</name>
    <dbReference type="NCBI Taxonomy" id="126957"/>
    <lineage>
        <taxon>Eukaryota</taxon>
        <taxon>Metazoa</taxon>
        <taxon>Ecdysozoa</taxon>
        <taxon>Arthropoda</taxon>
        <taxon>Myriapoda</taxon>
        <taxon>Chilopoda</taxon>
        <taxon>Pleurostigmophora</taxon>
        <taxon>Geophilomorpha</taxon>
        <taxon>Linotaeniidae</taxon>
        <taxon>Strigamia</taxon>
    </lineage>
</organism>
<dbReference type="HOGENOM" id="CLU_2797195_0_0_1"/>
<protein>
    <submittedName>
        <fullName evidence="1">Uncharacterized protein</fullName>
    </submittedName>
</protein>